<dbReference type="AlphaFoldDB" id="A0A7X0RS16"/>
<evidence type="ECO:0000313" key="2">
    <source>
        <dbReference type="Proteomes" id="UP000547209"/>
    </source>
</evidence>
<accession>A0A7X0RS16</accession>
<sequence length="84" mass="8568">MLLVQDSANAGIAVTPSDTVDIAFSAGTTATSFVYVGGTGDLAVVMHSGATLTFKAMPVGLYKLCVKRINATGTTATDILALWS</sequence>
<dbReference type="Proteomes" id="UP000547209">
    <property type="component" value="Unassembled WGS sequence"/>
</dbReference>
<protein>
    <submittedName>
        <fullName evidence="1">Uncharacterized protein</fullName>
    </submittedName>
</protein>
<proteinExistence type="predicted"/>
<gene>
    <name evidence="1" type="ORF">H7C19_18210</name>
</gene>
<comment type="caution">
    <text evidence="1">The sequence shown here is derived from an EMBL/GenBank/DDBJ whole genome shotgun (WGS) entry which is preliminary data.</text>
</comment>
<keyword evidence="2" id="KW-1185">Reference proteome</keyword>
<name>A0A7X0RS16_9BACL</name>
<dbReference type="EMBL" id="JACJVP010000029">
    <property type="protein sequence ID" value="MBB6672618.1"/>
    <property type="molecule type" value="Genomic_DNA"/>
</dbReference>
<organism evidence="1 2">
    <name type="scientific">Cohnella nanjingensis</name>
    <dbReference type="NCBI Taxonomy" id="1387779"/>
    <lineage>
        <taxon>Bacteria</taxon>
        <taxon>Bacillati</taxon>
        <taxon>Bacillota</taxon>
        <taxon>Bacilli</taxon>
        <taxon>Bacillales</taxon>
        <taxon>Paenibacillaceae</taxon>
        <taxon>Cohnella</taxon>
    </lineage>
</organism>
<reference evidence="1 2" key="1">
    <citation type="submission" date="2020-08" db="EMBL/GenBank/DDBJ databases">
        <title>Cohnella phylogeny.</title>
        <authorList>
            <person name="Dunlap C."/>
        </authorList>
    </citation>
    <scope>NUCLEOTIDE SEQUENCE [LARGE SCALE GENOMIC DNA]</scope>
    <source>
        <strain evidence="1 2">DSM 28246</strain>
    </source>
</reference>
<evidence type="ECO:0000313" key="1">
    <source>
        <dbReference type="EMBL" id="MBB6672618.1"/>
    </source>
</evidence>